<feature type="binding site" evidence="15 16">
    <location>
        <position position="541"/>
    </location>
    <ligand>
        <name>FAD</name>
        <dbReference type="ChEBI" id="CHEBI:57692"/>
    </ligand>
</feature>
<feature type="domain" description="EF-hand" evidence="10">
    <location>
        <begin position="66"/>
        <end position="96"/>
    </location>
</feature>
<keyword evidence="14 15" id="KW-0002">3D-structure</keyword>
<evidence type="ECO:0000313" key="12">
    <source>
        <dbReference type="EMBL" id="AFZ23580.1"/>
    </source>
</evidence>
<dbReference type="EMBL" id="CP003642">
    <property type="protein sequence ID" value="AFZ23580.1"/>
    <property type="molecule type" value="Genomic_DNA"/>
</dbReference>
<dbReference type="InterPro" id="IPR013112">
    <property type="entry name" value="FAD-bd_8"/>
</dbReference>
<feature type="domain" description="FAD-binding FR-type" evidence="11">
    <location>
        <begin position="409"/>
        <end position="524"/>
    </location>
</feature>
<keyword evidence="2 15" id="KW-0285">Flavoprotein</keyword>
<evidence type="ECO:0000259" key="11">
    <source>
        <dbReference type="PROSITE" id="PS51384"/>
    </source>
</evidence>
<reference evidence="14 15" key="2">
    <citation type="journal article" date="2017" name="Proc. Natl. Acad. Sci. U.S.A.">
        <title>Crystal structures and atomic model of NADPH oxidase.</title>
        <authorList>
            <person name="Magnani F."/>
            <person name="Nenci S."/>
            <person name="Millana Fananas E."/>
            <person name="Ceccon M."/>
            <person name="Romero E."/>
            <person name="Fraaije M.W."/>
            <person name="Mattevi A."/>
        </authorList>
    </citation>
    <scope>X-RAY CRYSTALLOGRAPHY (2.05 ANGSTROMS) OF 207-412 IN COMPLEX WITH FAD AND HEME B</scope>
</reference>
<feature type="binding site" evidence="19">
    <location>
        <position position="573"/>
    </location>
    <ligand>
        <name>NADP(+)</name>
        <dbReference type="ChEBI" id="CHEBI:58349"/>
    </ligand>
</feature>
<dbReference type="InterPro" id="IPR018247">
    <property type="entry name" value="EF_Hand_1_Ca_BS"/>
</dbReference>
<keyword evidence="8 9" id="KW-0472">Membrane</keyword>
<evidence type="ECO:0007829" key="19">
    <source>
        <dbReference type="PDB" id="8CB0"/>
    </source>
</evidence>
<feature type="binding site" evidence="15 16">
    <location>
        <position position="478"/>
    </location>
    <ligand>
        <name>FAD</name>
        <dbReference type="ChEBI" id="CHEBI:57692"/>
    </ligand>
</feature>
<feature type="domain" description="EF-hand" evidence="10">
    <location>
        <begin position="97"/>
        <end position="132"/>
    </location>
</feature>
<dbReference type="SUPFAM" id="SSF63380">
    <property type="entry name" value="Riboflavin synthase domain-like"/>
    <property type="match status" value="1"/>
</dbReference>
<dbReference type="GO" id="GO:0005509">
    <property type="term" value="F:calcium ion binding"/>
    <property type="evidence" value="ECO:0007669"/>
    <property type="project" value="InterPro"/>
</dbReference>
<protein>
    <submittedName>
        <fullName evidence="12">Putative ferric reductase</fullName>
    </submittedName>
</protein>
<dbReference type="AlphaFoldDB" id="K9WT99"/>
<dbReference type="InterPro" id="IPR011992">
    <property type="entry name" value="EF-hand-dom_pair"/>
</dbReference>
<dbReference type="Gene3D" id="1.10.238.10">
    <property type="entry name" value="EF-hand"/>
    <property type="match status" value="1"/>
</dbReference>
<dbReference type="SMART" id="SM00054">
    <property type="entry name" value="EFh"/>
    <property type="match status" value="3"/>
</dbReference>
<feature type="binding site" evidence="15 16">
    <location>
        <position position="476"/>
    </location>
    <ligand>
        <name>FAD</name>
        <dbReference type="ChEBI" id="CHEBI:57692"/>
    </ligand>
</feature>
<dbReference type="GO" id="GO:0042554">
    <property type="term" value="P:superoxide anion generation"/>
    <property type="evidence" value="ECO:0007669"/>
    <property type="project" value="TreeGrafter"/>
</dbReference>
<evidence type="ECO:0000256" key="5">
    <source>
        <dbReference type="ARBA" id="ARBA00022857"/>
    </source>
</evidence>
<dbReference type="GO" id="GO:0006952">
    <property type="term" value="P:defense response"/>
    <property type="evidence" value="ECO:0007669"/>
    <property type="project" value="TreeGrafter"/>
</dbReference>
<feature type="binding site" evidence="16 18">
    <location>
        <position position="460"/>
    </location>
    <ligand>
        <name>FAD</name>
        <dbReference type="ChEBI" id="CHEBI:57692"/>
    </ligand>
</feature>
<reference evidence="12 13" key="1">
    <citation type="submission" date="2012-06" db="EMBL/GenBank/DDBJ databases">
        <title>Finished chromosome of genome of Cylindrospermum stagnale PCC 7417.</title>
        <authorList>
            <consortium name="US DOE Joint Genome Institute"/>
            <person name="Gugger M."/>
            <person name="Coursin T."/>
            <person name="Rippka R."/>
            <person name="Tandeau De Marsac N."/>
            <person name="Huntemann M."/>
            <person name="Wei C.-L."/>
            <person name="Han J."/>
            <person name="Detter J.C."/>
            <person name="Han C."/>
            <person name="Tapia R."/>
            <person name="Chen A."/>
            <person name="Kyrpides N."/>
            <person name="Mavromatis K."/>
            <person name="Markowitz V."/>
            <person name="Szeto E."/>
            <person name="Ivanova N."/>
            <person name="Pagani I."/>
            <person name="Pati A."/>
            <person name="Goodwin L."/>
            <person name="Nordberg H.P."/>
            <person name="Cantor M.N."/>
            <person name="Hua S.X."/>
            <person name="Woyke T."/>
            <person name="Kerfeld C.A."/>
        </authorList>
    </citation>
    <scope>NUCLEOTIDE SEQUENCE [LARGE SCALE GENOMIC DNA]</scope>
    <source>
        <strain evidence="12 13">PCC 7417</strain>
    </source>
</reference>
<accession>K9WT99</accession>
<dbReference type="GO" id="GO:0000166">
    <property type="term" value="F:nucleotide binding"/>
    <property type="evidence" value="ECO:0007669"/>
    <property type="project" value="UniProtKB-KW"/>
</dbReference>
<feature type="transmembrane region" description="Helical" evidence="9">
    <location>
        <begin position="333"/>
        <end position="353"/>
    </location>
</feature>
<dbReference type="FunFam" id="2.40.30.10:FF:000056">
    <property type="entry name" value="NADPH oxidase 5"/>
    <property type="match status" value="1"/>
</dbReference>
<feature type="transmembrane region" description="Helical" evidence="9">
    <location>
        <begin position="301"/>
        <end position="321"/>
    </location>
</feature>
<evidence type="ECO:0000313" key="13">
    <source>
        <dbReference type="Proteomes" id="UP000010475"/>
    </source>
</evidence>
<feature type="transmembrane region" description="Helical" evidence="9">
    <location>
        <begin position="222"/>
        <end position="240"/>
    </location>
</feature>
<dbReference type="CDD" id="cd00051">
    <property type="entry name" value="EFh"/>
    <property type="match status" value="2"/>
</dbReference>
<dbReference type="PROSITE" id="PS50222">
    <property type="entry name" value="EF_HAND_2"/>
    <property type="match status" value="3"/>
</dbReference>
<dbReference type="GO" id="GO:0043020">
    <property type="term" value="C:NADPH oxidase complex"/>
    <property type="evidence" value="ECO:0007669"/>
    <property type="project" value="TreeGrafter"/>
</dbReference>
<keyword evidence="15 16" id="KW-0547">Nucleotide-binding</keyword>
<dbReference type="Pfam" id="PF08022">
    <property type="entry name" value="FAD_binding_8"/>
    <property type="match status" value="1"/>
</dbReference>
<feature type="binding site" evidence="19">
    <location>
        <position position="604"/>
    </location>
    <ligand>
        <name>NADP(+)</name>
        <dbReference type="ChEBI" id="CHEBI:58349"/>
    </ligand>
</feature>
<keyword evidence="14" id="KW-0479">Metal-binding</keyword>
<dbReference type="PDBsum" id="5O0T"/>
<keyword evidence="7" id="KW-0560">Oxidoreductase</keyword>
<dbReference type="PDB" id="8CAL">
    <property type="method" value="X-ray"/>
    <property type="resolution" value="2.41 A"/>
    <property type="chains" value="A=413-693"/>
</dbReference>
<evidence type="ECO:0000256" key="6">
    <source>
        <dbReference type="ARBA" id="ARBA00022989"/>
    </source>
</evidence>
<evidence type="ECO:0000256" key="4">
    <source>
        <dbReference type="ARBA" id="ARBA00022827"/>
    </source>
</evidence>
<evidence type="ECO:0000256" key="3">
    <source>
        <dbReference type="ARBA" id="ARBA00022692"/>
    </source>
</evidence>
<dbReference type="PANTHER" id="PTHR11972">
    <property type="entry name" value="NADPH OXIDASE"/>
    <property type="match status" value="1"/>
</dbReference>
<dbReference type="PDB" id="5O0T">
    <property type="method" value="X-ray"/>
    <property type="resolution" value="2.05 A"/>
    <property type="chains" value="A=207-412"/>
</dbReference>
<dbReference type="SFLD" id="SFLDG01168">
    <property type="entry name" value="Ferric_reductase_subgroup_(FRE"/>
    <property type="match status" value="1"/>
</dbReference>
<evidence type="ECO:0000256" key="7">
    <source>
        <dbReference type="ARBA" id="ARBA00023002"/>
    </source>
</evidence>
<reference evidence="16 17" key="3">
    <citation type="journal article" date="2023" name="Nat. Chem. Biol.">
        <title>Targeting ROS production through inhibition of NADPH oxidases.</title>
        <authorList>
            <person name="Reis J."/>
            <person name="Gorgulla C."/>
            <person name="Massari M."/>
            <person name="Marchese S."/>
            <person name="Valente S."/>
            <person name="Noce B."/>
            <person name="Basile L."/>
            <person name="Torner R."/>
            <person name="Cox H."/>
            <person name="Viennet T."/>
            <person name="Yang M.H."/>
            <person name="Ronan M.M."/>
            <person name="Rees M.G."/>
            <person name="Roth J.A."/>
            <person name="Capasso L."/>
            <person name="Nebbioso A."/>
            <person name="Altucci L."/>
            <person name="Mai A."/>
            <person name="Arthanari H."/>
            <person name="Mattevi A."/>
        </authorList>
    </citation>
    <scope>X-RAY CRYSTALLOGRAPHY (2.30 ANGSTROMS) OF 413-693 IN COMPLEX WITH FAD AND NADP(+)</scope>
</reference>
<evidence type="ECO:0000256" key="2">
    <source>
        <dbReference type="ARBA" id="ARBA00022630"/>
    </source>
</evidence>
<keyword evidence="14" id="KW-0408">Iron</keyword>
<feature type="binding site" evidence="15 16">
    <location>
        <position position="483"/>
    </location>
    <ligand>
        <name>FAD</name>
        <dbReference type="ChEBI" id="CHEBI:57692"/>
    </ligand>
</feature>
<dbReference type="Pfam" id="PF01794">
    <property type="entry name" value="Ferric_reduct"/>
    <property type="match status" value="1"/>
</dbReference>
<sequence>MGLLTVLSLKYHNEFLTRTEINIIVDTPKKTLEELRRVFTQIAKEDKQIDQAEFKSALGLKDEYFVDRLFSIFDTDSSGTIKIEEFLTTVENLVFATSEEKLQFAYELHDVNGDGCIEKAEISHLITASLKENNLSFSPEQINELVDLLFREADADKSGEISFAEFKGLIEKFPDLIEAMTVSPISWLKPHKQDSIAVLPKERMDSQKAYIKYYIENNWVKIAFLALYVFVNMFFFMSAVEKYESQGANLYVQIARGCGATLNLNGALILIPMLRHFMTWLRKTTINNYIPIDESIEFHKLVGQVMFALAIVHTGAHFLNYTTLPIPFAQSLFGTKAGISGFLLLLVFIIMWVTAQAPIRKGGKFALFYIAHMGYVLWFALALIHGPVFWQWVLLPVVGFIIELVIRWKTTKEPTFVVNASLLPSKVLGLQVQRPQSFNYQPGDYLFIKCPGISKFEWHPFTISSAPEMPDVLTLHIRAVGSWTGKLYQLIREQREEWIRSGSSQSLPGVPVYIDGPYGTPSTHIFESKYAILICAGIGVTPFASILKSILHRNQQNPAKMPLKKVHFYWLNREQKAFEWFVELLSKIEAEDTNNLFDLNLYLTGAQQKSDMKSSTLFVAMDLMHQETKVDLITGLKSRTKTGRPDWEEIFKDVAKQHAPDNVEVFFCGPTGLALQLRHLCTKYGFGYRKENF</sequence>
<dbReference type="Pfam" id="PF08030">
    <property type="entry name" value="NAD_binding_6"/>
    <property type="match status" value="1"/>
</dbReference>
<keyword evidence="6 9" id="KW-1133">Transmembrane helix</keyword>
<comment type="subcellular location">
    <subcellularLocation>
        <location evidence="1">Membrane</location>
        <topology evidence="1">Multi-pass membrane protein</topology>
    </subcellularLocation>
</comment>
<dbReference type="PDB" id="5O0X">
    <property type="method" value="X-ray"/>
    <property type="resolution" value="2.20 A"/>
    <property type="chains" value="A=413-693"/>
</dbReference>
<evidence type="ECO:0000256" key="1">
    <source>
        <dbReference type="ARBA" id="ARBA00004141"/>
    </source>
</evidence>
<evidence type="ECO:0007829" key="14">
    <source>
        <dbReference type="PDB" id="5O0T"/>
    </source>
</evidence>
<gene>
    <name evidence="12" type="ORF">Cylst_1289</name>
</gene>
<dbReference type="Proteomes" id="UP000010475">
    <property type="component" value="Chromosome"/>
</dbReference>
<feature type="transmembrane region" description="Helical" evidence="9">
    <location>
        <begin position="389"/>
        <end position="406"/>
    </location>
</feature>
<feature type="binding site" evidence="15 16">
    <location>
        <position position="459"/>
    </location>
    <ligand>
        <name>FAD</name>
        <dbReference type="ChEBI" id="CHEBI:57692"/>
    </ligand>
</feature>
<dbReference type="eggNOG" id="COG5126">
    <property type="taxonomic scope" value="Bacteria"/>
</dbReference>
<dbReference type="Pfam" id="PF13833">
    <property type="entry name" value="EF-hand_8"/>
    <property type="match status" value="1"/>
</dbReference>
<feature type="binding site" evidence="19">
    <location>
        <position position="539"/>
    </location>
    <ligand>
        <name>NADP(+)</name>
        <dbReference type="ChEBI" id="CHEBI:58349"/>
    </ligand>
</feature>
<evidence type="ECO:0007829" key="17">
    <source>
        <dbReference type="PDB" id="8CAL"/>
    </source>
</evidence>
<dbReference type="SMR" id="K9WT99"/>
<feature type="binding site" evidence="14">
    <location>
        <position position="256"/>
    </location>
    <ligand>
        <name>heme b</name>
        <dbReference type="ChEBI" id="CHEBI:60344"/>
        <label>1</label>
    </ligand>
</feature>
<feature type="transmembrane region" description="Helical" evidence="9">
    <location>
        <begin position="260"/>
        <end position="281"/>
    </location>
</feature>
<dbReference type="InterPro" id="IPR013121">
    <property type="entry name" value="Fe_red_NAD-bd_6"/>
</dbReference>
<dbReference type="PDBsum" id="5O0X"/>
<dbReference type="PDB" id="8CB0">
    <property type="method" value="X-ray"/>
    <property type="resolution" value="2.50 A"/>
    <property type="chains" value="A=413-693"/>
</dbReference>
<keyword evidence="14" id="KW-0349">Heme</keyword>
<dbReference type="BRENDA" id="1.6.3.1">
    <property type="organism ID" value="15279"/>
</dbReference>
<evidence type="ECO:0007829" key="16">
    <source>
        <dbReference type="PDB" id="8CAK"/>
    </source>
</evidence>
<dbReference type="InterPro" id="IPR050369">
    <property type="entry name" value="RBOH/FRE"/>
</dbReference>
<evidence type="ECO:0000256" key="9">
    <source>
        <dbReference type="SAM" id="Phobius"/>
    </source>
</evidence>
<keyword evidence="13" id="KW-1185">Reference proteome</keyword>
<dbReference type="SUPFAM" id="SSF47473">
    <property type="entry name" value="EF-hand"/>
    <property type="match status" value="1"/>
</dbReference>
<dbReference type="CDD" id="cd06186">
    <property type="entry name" value="NOX_Duox_like_FAD_NADP"/>
    <property type="match status" value="1"/>
</dbReference>
<dbReference type="InterPro" id="IPR039261">
    <property type="entry name" value="FNR_nucleotide-bd"/>
</dbReference>
<dbReference type="PDB" id="8CAP">
    <property type="method" value="X-ray"/>
    <property type="resolution" value="3.00 A"/>
    <property type="chains" value="A/B/C/E=413-693"/>
</dbReference>
<feature type="binding site" evidence="15 16">
    <location>
        <position position="484"/>
    </location>
    <ligand>
        <name>FAD</name>
        <dbReference type="ChEBI" id="CHEBI:57692"/>
    </ligand>
</feature>
<dbReference type="SFLD" id="SFLDG01169">
    <property type="entry name" value="NADPH_oxidase_subgroup_(NOX)"/>
    <property type="match status" value="1"/>
</dbReference>
<feature type="binding site" evidence="15 16">
    <location>
        <position position="462"/>
    </location>
    <ligand>
        <name>FAD</name>
        <dbReference type="ChEBI" id="CHEBI:57692"/>
    </ligand>
</feature>
<dbReference type="GO" id="GO:0016175">
    <property type="term" value="F:superoxide-generating NAD(P)H oxidase activity"/>
    <property type="evidence" value="ECO:0007669"/>
    <property type="project" value="TreeGrafter"/>
</dbReference>
<name>K9WT99_9NOST</name>
<keyword evidence="4 15" id="KW-0274">FAD</keyword>
<evidence type="ECO:0007829" key="15">
    <source>
        <dbReference type="PDB" id="5O0X"/>
    </source>
</evidence>
<dbReference type="PANTHER" id="PTHR11972:SF58">
    <property type="entry name" value="NADPH OXIDASE 5"/>
    <property type="match status" value="1"/>
</dbReference>
<dbReference type="PROSITE" id="PS00018">
    <property type="entry name" value="EF_HAND_1"/>
    <property type="match status" value="2"/>
</dbReference>
<evidence type="ECO:0000256" key="8">
    <source>
        <dbReference type="ARBA" id="ARBA00023136"/>
    </source>
</evidence>
<dbReference type="PROSITE" id="PS51384">
    <property type="entry name" value="FAD_FR"/>
    <property type="match status" value="1"/>
</dbReference>
<feature type="domain" description="EF-hand" evidence="10">
    <location>
        <begin position="141"/>
        <end position="176"/>
    </location>
</feature>
<feature type="binding site" evidence="14">
    <location>
        <position position="385"/>
    </location>
    <ligand>
        <name>heme b</name>
        <dbReference type="ChEBI" id="CHEBI:60344"/>
        <label>1</label>
        <note>axial binding residue</note>
    </ligand>
    <ligandPart>
        <name>Fe</name>
        <dbReference type="ChEBI" id="CHEBI:18248"/>
    </ligandPart>
</feature>
<dbReference type="PDB" id="8CAK">
    <property type="method" value="X-ray"/>
    <property type="resolution" value="2.67 A"/>
    <property type="chains" value="A=413-693"/>
</dbReference>
<dbReference type="InterPro" id="IPR013130">
    <property type="entry name" value="Fe3_Rdtase_TM_dom"/>
</dbReference>
<dbReference type="STRING" id="56107.Cylst_1289"/>
<proteinExistence type="evidence at protein level"/>
<evidence type="ECO:0007829" key="18">
    <source>
        <dbReference type="PDB" id="8CAP"/>
    </source>
</evidence>
<dbReference type="InterPro" id="IPR002048">
    <property type="entry name" value="EF_hand_dom"/>
</dbReference>
<evidence type="ECO:0000259" key="10">
    <source>
        <dbReference type="PROSITE" id="PS50222"/>
    </source>
</evidence>
<dbReference type="Gene3D" id="2.40.30.10">
    <property type="entry name" value="Translation factors"/>
    <property type="match status" value="1"/>
</dbReference>
<feature type="binding site" evidence="15 16">
    <location>
        <position position="482"/>
    </location>
    <ligand>
        <name>FAD</name>
        <dbReference type="ChEBI" id="CHEBI:57692"/>
    </ligand>
</feature>
<dbReference type="InterPro" id="IPR017927">
    <property type="entry name" value="FAD-bd_FR_type"/>
</dbReference>
<dbReference type="KEGG" id="csg:Cylst_1289"/>
<feature type="binding site" evidence="14">
    <location>
        <position position="372"/>
    </location>
    <ligand>
        <name>heme b</name>
        <dbReference type="ChEBI" id="CHEBI:60344"/>
        <label>2</label>
        <note>axial binding residue</note>
    </ligand>
    <ligandPart>
        <name>Fe</name>
        <dbReference type="ChEBI" id="CHEBI:18248"/>
    </ligandPart>
</feature>
<dbReference type="Gene3D" id="3.40.50.80">
    <property type="entry name" value="Nucleotide-binding domain of ferredoxin-NADP reductase (FNR) module"/>
    <property type="match status" value="1"/>
</dbReference>
<keyword evidence="3 9" id="KW-0812">Transmembrane</keyword>
<dbReference type="eggNOG" id="COG4097">
    <property type="taxonomic scope" value="Bacteria"/>
</dbReference>
<dbReference type="InterPro" id="IPR017938">
    <property type="entry name" value="Riboflavin_synthase-like_b-brl"/>
</dbReference>
<feature type="binding site" evidence="14">
    <location>
        <position position="299"/>
    </location>
    <ligand>
        <name>heme b</name>
        <dbReference type="ChEBI" id="CHEBI:60344"/>
        <label>2</label>
        <note>axial binding residue</note>
    </ligand>
    <ligandPart>
        <name>Fe</name>
        <dbReference type="ChEBI" id="CHEBI:18248"/>
    </ligandPart>
</feature>
<dbReference type="SUPFAM" id="SSF52343">
    <property type="entry name" value="Ferredoxin reductase-like, C-terminal NADP-linked domain"/>
    <property type="match status" value="1"/>
</dbReference>
<keyword evidence="5" id="KW-0521">NADP</keyword>
<dbReference type="PATRIC" id="fig|56107.3.peg.1460"/>
<feature type="binding site" evidence="14">
    <location>
        <position position="313"/>
    </location>
    <ligand>
        <name>heme b</name>
        <dbReference type="ChEBI" id="CHEBI:60344"/>
        <label>1</label>
        <note>axial binding residue</note>
    </ligand>
    <ligandPart>
        <name>Fe</name>
        <dbReference type="ChEBI" id="CHEBI:18248"/>
    </ligandPart>
</feature>
<dbReference type="PRINTS" id="PR00450">
    <property type="entry name" value="RECOVERIN"/>
</dbReference>
<organism evidence="12 13">
    <name type="scientific">Cylindrospermum stagnale PCC 7417</name>
    <dbReference type="NCBI Taxonomy" id="56107"/>
    <lineage>
        <taxon>Bacteria</taxon>
        <taxon>Bacillati</taxon>
        <taxon>Cyanobacteriota</taxon>
        <taxon>Cyanophyceae</taxon>
        <taxon>Nostocales</taxon>
        <taxon>Nostocaceae</taxon>
        <taxon>Cylindrospermum</taxon>
    </lineage>
</organism>
<dbReference type="Pfam" id="PF13499">
    <property type="entry name" value="EF-hand_7"/>
    <property type="match status" value="1"/>
</dbReference>
<feature type="binding site" evidence="19">
    <location>
        <position position="669"/>
    </location>
    <ligand>
        <name>NADP(+)</name>
        <dbReference type="ChEBI" id="CHEBI:58349"/>
    </ligand>
</feature>
<dbReference type="PDB" id="8CAO">
    <property type="method" value="X-ray"/>
    <property type="resolution" value="2.30 A"/>
    <property type="chains" value="A=413-693"/>
</dbReference>
<feature type="transmembrane region" description="Helical" evidence="9">
    <location>
        <begin position="530"/>
        <end position="551"/>
    </location>
</feature>
<dbReference type="SFLD" id="SFLDS00052">
    <property type="entry name" value="Ferric_Reductase_Domain"/>
    <property type="match status" value="1"/>
</dbReference>
<dbReference type="HOGENOM" id="CLU_009773_0_0_3"/>
<feature type="transmembrane region" description="Helical" evidence="9">
    <location>
        <begin position="365"/>
        <end position="383"/>
    </location>
</feature>